<accession>A0AAE8N4E1</accession>
<dbReference type="PANTHER" id="PTHR21310:SF15">
    <property type="entry name" value="AMINOGLYCOSIDE PHOSPHOTRANSFERASE DOMAIN-CONTAINING PROTEIN"/>
    <property type="match status" value="1"/>
</dbReference>
<evidence type="ECO:0000313" key="1">
    <source>
        <dbReference type="EMBL" id="SPO05344.1"/>
    </source>
</evidence>
<organism evidence="1 2">
    <name type="scientific">Cephalotrichum gorgonifer</name>
    <dbReference type="NCBI Taxonomy" id="2041049"/>
    <lineage>
        <taxon>Eukaryota</taxon>
        <taxon>Fungi</taxon>
        <taxon>Dikarya</taxon>
        <taxon>Ascomycota</taxon>
        <taxon>Pezizomycotina</taxon>
        <taxon>Sordariomycetes</taxon>
        <taxon>Hypocreomycetidae</taxon>
        <taxon>Microascales</taxon>
        <taxon>Microascaceae</taxon>
        <taxon>Cephalotrichum</taxon>
    </lineage>
</organism>
<dbReference type="SUPFAM" id="SSF56112">
    <property type="entry name" value="Protein kinase-like (PK-like)"/>
    <property type="match status" value="1"/>
</dbReference>
<keyword evidence="2" id="KW-1185">Reference proteome</keyword>
<dbReference type="InterPro" id="IPR011009">
    <property type="entry name" value="Kinase-like_dom_sf"/>
</dbReference>
<name>A0AAE8N4E1_9PEZI</name>
<comment type="caution">
    <text evidence="1">The sequence shown here is derived from an EMBL/GenBank/DDBJ whole genome shotgun (WGS) entry which is preliminary data.</text>
</comment>
<evidence type="ECO:0000313" key="2">
    <source>
        <dbReference type="Proteomes" id="UP001187682"/>
    </source>
</evidence>
<sequence>MAEMLDTSTCLPKRRKMDIFFHADYDLAALLGLAERLRHRPCTCDESQVPKSGTFNWAILLEFDDGVEWVFRAPASRCTSIKDLTGRLLDSEVATLRYVREHTSIPVPEVFHYSPSYENDIGIPYILMSKATGRPLATFDWQTHNLELPLRKSPTKPKRALAEAEKAKIMQQLGCYAYQLFNLRFPAIGSLFEGTKGYYIDECLSPGHILDDRQIIKGIPRGPFYCEADYYSSLTSALLLHAKQLPMGYHVLLAPIPVPQEYSNFTKYRAATDRWNDFAVLGEKAESSKNRLQYSLASYFLRDSIIPRLTSSQAAPGFPLYHHDISNQNLFVDDDLNITCVIDWAFCSTVPPAQLLATPGLPHPRDLVSDSSLVGAFRSGFESENRRTGGGIVERSVVESDYWEVSKLVSHFMRLVNQDALQDYHHLETLLALHPRTREDDRNDTDSIPAMLAAQATTQEVLALVDVLVANDEPESEVQREEKEYFDVMGAGKLALARKVTLAAEMNPRFVADRRLWRWIDAVMGGVEYDGVGYDK</sequence>
<gene>
    <name evidence="1" type="ORF">DNG_08031</name>
</gene>
<evidence type="ECO:0008006" key="3">
    <source>
        <dbReference type="Google" id="ProtNLM"/>
    </source>
</evidence>
<proteinExistence type="predicted"/>
<dbReference type="Proteomes" id="UP001187682">
    <property type="component" value="Unassembled WGS sequence"/>
</dbReference>
<dbReference type="EMBL" id="ONZQ02000012">
    <property type="protein sequence ID" value="SPO05344.1"/>
    <property type="molecule type" value="Genomic_DNA"/>
</dbReference>
<reference evidence="1" key="1">
    <citation type="submission" date="2018-03" db="EMBL/GenBank/DDBJ databases">
        <authorList>
            <person name="Guldener U."/>
        </authorList>
    </citation>
    <scope>NUCLEOTIDE SEQUENCE</scope>
</reference>
<dbReference type="AlphaFoldDB" id="A0AAE8N4E1"/>
<dbReference type="PANTHER" id="PTHR21310">
    <property type="entry name" value="AMINOGLYCOSIDE PHOSPHOTRANSFERASE-RELATED-RELATED"/>
    <property type="match status" value="1"/>
</dbReference>
<protein>
    <recommendedName>
        <fullName evidence="3">Aminoglycoside phosphotransferase domain-containing protein</fullName>
    </recommendedName>
</protein>
<dbReference type="InterPro" id="IPR051678">
    <property type="entry name" value="AGP_Transferase"/>
</dbReference>